<dbReference type="PANTHER" id="PTHR43280">
    <property type="entry name" value="ARAC-FAMILY TRANSCRIPTIONAL REGULATOR"/>
    <property type="match status" value="1"/>
</dbReference>
<reference evidence="5 6" key="1">
    <citation type="journal article" date="2012" name="J. Bacteriol.">
        <title>Complete Genome Sequence of Flavobacterium indicum GPSTA100-9T, Isolated from Warm Spring Water.</title>
        <authorList>
            <person name="Barbier P."/>
            <person name="Houel A."/>
            <person name="Loux V."/>
            <person name="Poulain J."/>
            <person name="Bernardet J.F."/>
            <person name="Touchon M."/>
            <person name="Duchaud E."/>
        </authorList>
    </citation>
    <scope>NUCLEOTIDE SEQUENCE [LARGE SCALE GENOMIC DNA]</scope>
    <source>
        <strain evidence="6">DSM 17447 / CIP 109464 / GPTSA100-9</strain>
    </source>
</reference>
<feature type="domain" description="HTH araC/xylS-type" evidence="4">
    <location>
        <begin position="179"/>
        <end position="277"/>
    </location>
</feature>
<dbReference type="InterPro" id="IPR009057">
    <property type="entry name" value="Homeodomain-like_sf"/>
</dbReference>
<dbReference type="PATRIC" id="fig|1094466.5.peg.1644"/>
<keyword evidence="2" id="KW-0238">DNA-binding</keyword>
<dbReference type="InterPro" id="IPR018062">
    <property type="entry name" value="HTH_AraC-typ_CS"/>
</dbReference>
<dbReference type="HOGENOM" id="CLU_073843_1_0_10"/>
<dbReference type="KEGG" id="fin:KQS_08400"/>
<gene>
    <name evidence="5" type="ordered locus">KQS_08400</name>
</gene>
<protein>
    <submittedName>
        <fullName evidence="5">Probable transcriptional regulator, AraC family</fullName>
    </submittedName>
</protein>
<evidence type="ECO:0000313" key="5">
    <source>
        <dbReference type="EMBL" id="CCG53617.1"/>
    </source>
</evidence>
<dbReference type="InterPro" id="IPR018060">
    <property type="entry name" value="HTH_AraC"/>
</dbReference>
<dbReference type="Pfam" id="PF22200">
    <property type="entry name" value="ExsA_N"/>
    <property type="match status" value="1"/>
</dbReference>
<dbReference type="AlphaFoldDB" id="H8XTN7"/>
<dbReference type="PROSITE" id="PS01124">
    <property type="entry name" value="HTH_ARAC_FAMILY_2"/>
    <property type="match status" value="1"/>
</dbReference>
<accession>H8XTN7</accession>
<dbReference type="OrthoDB" id="4480133at2"/>
<dbReference type="PROSITE" id="PS00041">
    <property type="entry name" value="HTH_ARAC_FAMILY_1"/>
    <property type="match status" value="1"/>
</dbReference>
<keyword evidence="6" id="KW-1185">Reference proteome</keyword>
<evidence type="ECO:0000256" key="2">
    <source>
        <dbReference type="ARBA" id="ARBA00023125"/>
    </source>
</evidence>
<keyword evidence="1" id="KW-0805">Transcription regulation</keyword>
<reference evidence="6" key="2">
    <citation type="submission" date="2012-03" db="EMBL/GenBank/DDBJ databases">
        <title>Complete genome sequence of Flavobacterium indicum GPTSA100-9T, isolated from warm spring water.</title>
        <authorList>
            <person name="Barbier P."/>
            <person name="Houel A."/>
            <person name="Loux V."/>
            <person name="Poulain J."/>
            <person name="Bernardet J.-F."/>
            <person name="Touchon M."/>
            <person name="Duchaud E."/>
        </authorList>
    </citation>
    <scope>NUCLEOTIDE SEQUENCE [LARGE SCALE GENOMIC DNA]</scope>
    <source>
        <strain evidence="6">DSM 17447 / CIP 109464 / GPTSA100-9</strain>
    </source>
</reference>
<dbReference type="RefSeq" id="WP_014388736.1">
    <property type="nucleotide sequence ID" value="NC_017025.1"/>
</dbReference>
<dbReference type="GO" id="GO:0043565">
    <property type="term" value="F:sequence-specific DNA binding"/>
    <property type="evidence" value="ECO:0007669"/>
    <property type="project" value="InterPro"/>
</dbReference>
<dbReference type="EMBL" id="HE774682">
    <property type="protein sequence ID" value="CCG53617.1"/>
    <property type="molecule type" value="Genomic_DNA"/>
</dbReference>
<dbReference type="SUPFAM" id="SSF46689">
    <property type="entry name" value="Homeodomain-like"/>
    <property type="match status" value="2"/>
</dbReference>
<dbReference type="InterPro" id="IPR020449">
    <property type="entry name" value="Tscrpt_reg_AraC-type_HTH"/>
</dbReference>
<evidence type="ECO:0000256" key="3">
    <source>
        <dbReference type="ARBA" id="ARBA00023163"/>
    </source>
</evidence>
<evidence type="ECO:0000259" key="4">
    <source>
        <dbReference type="PROSITE" id="PS01124"/>
    </source>
</evidence>
<name>H8XTN7_FLAIG</name>
<dbReference type="SMART" id="SM00342">
    <property type="entry name" value="HTH_ARAC"/>
    <property type="match status" value="1"/>
</dbReference>
<dbReference type="eggNOG" id="COG2207">
    <property type="taxonomic scope" value="Bacteria"/>
</dbReference>
<dbReference type="Proteomes" id="UP000007599">
    <property type="component" value="Chromosome I"/>
</dbReference>
<dbReference type="STRING" id="1094466.KQS_08400"/>
<evidence type="ECO:0000313" key="6">
    <source>
        <dbReference type="Proteomes" id="UP000007599"/>
    </source>
</evidence>
<dbReference type="InterPro" id="IPR054015">
    <property type="entry name" value="ExsA-like_N"/>
</dbReference>
<evidence type="ECO:0000256" key="1">
    <source>
        <dbReference type="ARBA" id="ARBA00023015"/>
    </source>
</evidence>
<dbReference type="Gene3D" id="1.10.10.60">
    <property type="entry name" value="Homeodomain-like"/>
    <property type="match status" value="2"/>
</dbReference>
<organism evidence="5 6">
    <name type="scientific">Flavobacterium indicum (strain DSM 17447 / CIP 109464 / GPTSA100-9)</name>
    <dbReference type="NCBI Taxonomy" id="1094466"/>
    <lineage>
        <taxon>Bacteria</taxon>
        <taxon>Pseudomonadati</taxon>
        <taxon>Bacteroidota</taxon>
        <taxon>Flavobacteriia</taxon>
        <taxon>Flavobacteriales</taxon>
        <taxon>Flavobacteriaceae</taxon>
        <taxon>Flavobacterium</taxon>
    </lineage>
</organism>
<dbReference type="GO" id="GO:0003700">
    <property type="term" value="F:DNA-binding transcription factor activity"/>
    <property type="evidence" value="ECO:0007669"/>
    <property type="project" value="InterPro"/>
</dbReference>
<sequence>MLEIKTINYQGKRVFEKLVMTADFKRAPKFFTEDEACFLFITEGSFQFRTPTNLLSYSKNEAMLAKCGNYFLEDISINEVDNKLAAIGAFFYPEMVKEFFETDLSIKHFNKNFDVIKVNIEPLMKSFIDSIDFLLDNQAIVDDNIIVNKLKELLIILSKSENSNSINDFVASLFVPYEYNFNEIIQKNLFANLSLPDLAMLCNCSLSTFKRKFVEHYKESPTKYITHKKLEKATQLLQIKSMPIADIAYDCGFETVSHFNKTFKKEFNKTPSEFRLSQ</sequence>
<dbReference type="PANTHER" id="PTHR43280:SF2">
    <property type="entry name" value="HTH-TYPE TRANSCRIPTIONAL REGULATOR EXSA"/>
    <property type="match status" value="1"/>
</dbReference>
<proteinExistence type="predicted"/>
<keyword evidence="3" id="KW-0804">Transcription</keyword>
<dbReference type="PRINTS" id="PR00032">
    <property type="entry name" value="HTHARAC"/>
</dbReference>
<dbReference type="Pfam" id="PF12833">
    <property type="entry name" value="HTH_18"/>
    <property type="match status" value="1"/>
</dbReference>